<proteinExistence type="predicted"/>
<dbReference type="EMBL" id="JADBEM010000001">
    <property type="protein sequence ID" value="MBE1604184.1"/>
    <property type="molecule type" value="Genomic_DNA"/>
</dbReference>
<reference evidence="1" key="1">
    <citation type="submission" date="2020-10" db="EMBL/GenBank/DDBJ databases">
        <title>Sequencing the genomes of 1000 actinobacteria strains.</title>
        <authorList>
            <person name="Klenk H.-P."/>
        </authorList>
    </citation>
    <scope>NUCLEOTIDE SEQUENCE</scope>
    <source>
        <strain evidence="1">DSM 45354</strain>
    </source>
</reference>
<dbReference type="AlphaFoldDB" id="A0A927MQF2"/>
<accession>A0A927MQF2</accession>
<comment type="caution">
    <text evidence="1">The sequence shown here is derived from an EMBL/GenBank/DDBJ whole genome shotgun (WGS) entry which is preliminary data.</text>
</comment>
<name>A0A927MQF2_9ACTN</name>
<organism evidence="1 2">
    <name type="scientific">Actinopolymorpha pittospori</name>
    <dbReference type="NCBI Taxonomy" id="648752"/>
    <lineage>
        <taxon>Bacteria</taxon>
        <taxon>Bacillati</taxon>
        <taxon>Actinomycetota</taxon>
        <taxon>Actinomycetes</taxon>
        <taxon>Propionibacteriales</taxon>
        <taxon>Actinopolymorphaceae</taxon>
        <taxon>Actinopolymorpha</taxon>
    </lineage>
</organism>
<protein>
    <submittedName>
        <fullName evidence="1">Uncharacterized protein</fullName>
    </submittedName>
</protein>
<evidence type="ECO:0000313" key="1">
    <source>
        <dbReference type="EMBL" id="MBE1604184.1"/>
    </source>
</evidence>
<gene>
    <name evidence="1" type="ORF">HEB94_001032</name>
</gene>
<dbReference type="Proteomes" id="UP000638648">
    <property type="component" value="Unassembled WGS sequence"/>
</dbReference>
<sequence>MRAAKARQTGQVNAARTRAQPVDFLTVQLPDGSRWVKLTKLTDGGVRCCICSAYLPREALNECEPGIIGDVCIACAKVVGPVSV</sequence>
<keyword evidence="2" id="KW-1185">Reference proteome</keyword>
<evidence type="ECO:0000313" key="2">
    <source>
        <dbReference type="Proteomes" id="UP000638648"/>
    </source>
</evidence>